<comment type="caution">
    <text evidence="1">The sequence shown here is derived from an EMBL/GenBank/DDBJ whole genome shotgun (WGS) entry which is preliminary data.</text>
</comment>
<sequence length="84" mass="9916">MKIKEIIKLKIVFDLWRYSDWGYTVETRENGKLHKFERYDVHDKLLASFTPKDLQQMDTCIQKLNAGEDLLQWKGLDSLPATSN</sequence>
<protein>
    <submittedName>
        <fullName evidence="1">Uncharacterized protein</fullName>
    </submittedName>
</protein>
<dbReference type="EMBL" id="AYYX01000002">
    <property type="protein sequence ID" value="KRM89652.1"/>
    <property type="molecule type" value="Genomic_DNA"/>
</dbReference>
<name>A0A0R2CI22_9LACO</name>
<keyword evidence="2" id="KW-1185">Reference proteome</keyword>
<dbReference type="PATRIC" id="fig|1133569.4.peg.756"/>
<dbReference type="Proteomes" id="UP000051576">
    <property type="component" value="Unassembled WGS sequence"/>
</dbReference>
<accession>A0A0R2CI22</accession>
<dbReference type="AlphaFoldDB" id="A0A0R2CI22"/>
<proteinExistence type="predicted"/>
<evidence type="ECO:0000313" key="1">
    <source>
        <dbReference type="EMBL" id="KRM89652.1"/>
    </source>
</evidence>
<gene>
    <name evidence="1" type="ORF">FD21_GL000697</name>
</gene>
<evidence type="ECO:0000313" key="2">
    <source>
        <dbReference type="Proteomes" id="UP000051576"/>
    </source>
</evidence>
<organism evidence="1 2">
    <name type="scientific">Liquorilactobacillus vini DSM 20605</name>
    <dbReference type="NCBI Taxonomy" id="1133569"/>
    <lineage>
        <taxon>Bacteria</taxon>
        <taxon>Bacillati</taxon>
        <taxon>Bacillota</taxon>
        <taxon>Bacilli</taxon>
        <taxon>Lactobacillales</taxon>
        <taxon>Lactobacillaceae</taxon>
        <taxon>Liquorilactobacillus</taxon>
    </lineage>
</organism>
<reference evidence="1 2" key="1">
    <citation type="journal article" date="2015" name="Genome Announc.">
        <title>Expanding the biotechnology potential of lactobacilli through comparative genomics of 213 strains and associated genera.</title>
        <authorList>
            <person name="Sun Z."/>
            <person name="Harris H.M."/>
            <person name="McCann A."/>
            <person name="Guo C."/>
            <person name="Argimon S."/>
            <person name="Zhang W."/>
            <person name="Yang X."/>
            <person name="Jeffery I.B."/>
            <person name="Cooney J.C."/>
            <person name="Kagawa T.F."/>
            <person name="Liu W."/>
            <person name="Song Y."/>
            <person name="Salvetti E."/>
            <person name="Wrobel A."/>
            <person name="Rasinkangas P."/>
            <person name="Parkhill J."/>
            <person name="Rea M.C."/>
            <person name="O'Sullivan O."/>
            <person name="Ritari J."/>
            <person name="Douillard F.P."/>
            <person name="Paul Ross R."/>
            <person name="Yang R."/>
            <person name="Briner A.E."/>
            <person name="Felis G.E."/>
            <person name="de Vos W.M."/>
            <person name="Barrangou R."/>
            <person name="Klaenhammer T.R."/>
            <person name="Caufield P.W."/>
            <person name="Cui Y."/>
            <person name="Zhang H."/>
            <person name="O'Toole P.W."/>
        </authorList>
    </citation>
    <scope>NUCLEOTIDE SEQUENCE [LARGE SCALE GENOMIC DNA]</scope>
    <source>
        <strain evidence="1 2">DSM 20605</strain>
    </source>
</reference>